<proteinExistence type="predicted"/>
<evidence type="ECO:0000256" key="1">
    <source>
        <dbReference type="ARBA" id="ARBA00004141"/>
    </source>
</evidence>
<dbReference type="AlphaFoldDB" id="C9LJN1"/>
<dbReference type="Pfam" id="PF13899">
    <property type="entry name" value="Thioredoxin_7"/>
    <property type="match status" value="1"/>
</dbReference>
<feature type="transmembrane region" description="Helical" evidence="6">
    <location>
        <begin position="351"/>
        <end position="378"/>
    </location>
</feature>
<dbReference type="GO" id="GO:0015035">
    <property type="term" value="F:protein-disulfide reductase activity"/>
    <property type="evidence" value="ECO:0007669"/>
    <property type="project" value="TreeGrafter"/>
</dbReference>
<comment type="caution">
    <text evidence="10">The sequence shown here is derived from an EMBL/GenBank/DDBJ whole genome shotgun (WGS) entry which is preliminary data.</text>
</comment>
<feature type="signal peptide" evidence="7">
    <location>
        <begin position="1"/>
        <end position="25"/>
    </location>
</feature>
<dbReference type="EMBL" id="ACIJ02000028">
    <property type="protein sequence ID" value="EEX70403.1"/>
    <property type="molecule type" value="Genomic_DNA"/>
</dbReference>
<evidence type="ECO:0000313" key="10">
    <source>
        <dbReference type="EMBL" id="EEX70403.1"/>
    </source>
</evidence>
<accession>C9LJN1</accession>
<dbReference type="Pfam" id="PF11412">
    <property type="entry name" value="DsbD_N"/>
    <property type="match status" value="1"/>
</dbReference>
<evidence type="ECO:0000256" key="6">
    <source>
        <dbReference type="SAM" id="Phobius"/>
    </source>
</evidence>
<dbReference type="STRING" id="626522.GCWU000325_02444"/>
<dbReference type="InterPro" id="IPR036929">
    <property type="entry name" value="DsbDN_sf"/>
</dbReference>
<evidence type="ECO:0000259" key="8">
    <source>
        <dbReference type="Pfam" id="PF02683"/>
    </source>
</evidence>
<feature type="domain" description="Cytochrome C biogenesis protein transmembrane" evidence="8">
    <location>
        <begin position="234"/>
        <end position="445"/>
    </location>
</feature>
<feature type="transmembrane region" description="Helical" evidence="6">
    <location>
        <begin position="390"/>
        <end position="412"/>
    </location>
</feature>
<feature type="transmembrane region" description="Helical" evidence="6">
    <location>
        <begin position="461"/>
        <end position="481"/>
    </location>
</feature>
<dbReference type="PANTHER" id="PTHR32234:SF0">
    <property type="entry name" value="THIOL:DISULFIDE INTERCHANGE PROTEIN DSBD"/>
    <property type="match status" value="1"/>
</dbReference>
<reference evidence="10" key="1">
    <citation type="submission" date="2009-09" db="EMBL/GenBank/DDBJ databases">
        <authorList>
            <person name="Weinstock G."/>
            <person name="Sodergren E."/>
            <person name="Clifton S."/>
            <person name="Fulton L."/>
            <person name="Fulton B."/>
            <person name="Courtney L."/>
            <person name="Fronick C."/>
            <person name="Harrison M."/>
            <person name="Strong C."/>
            <person name="Farmer C."/>
            <person name="Delahaunty K."/>
            <person name="Markovic C."/>
            <person name="Hall O."/>
            <person name="Minx P."/>
            <person name="Tomlinson C."/>
            <person name="Mitreva M."/>
            <person name="Nelson J."/>
            <person name="Hou S."/>
            <person name="Wollam A."/>
            <person name="Pepin K.H."/>
            <person name="Johnson M."/>
            <person name="Bhonagiri V."/>
            <person name="Nash W.E."/>
            <person name="Warren W."/>
            <person name="Chinwalla A."/>
            <person name="Mardis E.R."/>
            <person name="Wilson R.K."/>
        </authorList>
    </citation>
    <scope>NUCLEOTIDE SEQUENCE [LARGE SCALE GENOMIC DNA]</scope>
    <source>
        <strain evidence="10">ATCC 51259</strain>
    </source>
</reference>
<dbReference type="GO" id="GO:0017004">
    <property type="term" value="P:cytochrome complex assembly"/>
    <property type="evidence" value="ECO:0007669"/>
    <property type="project" value="UniProtKB-KW"/>
</dbReference>
<dbReference type="GO" id="GO:0016020">
    <property type="term" value="C:membrane"/>
    <property type="evidence" value="ECO:0007669"/>
    <property type="project" value="UniProtKB-SubCell"/>
</dbReference>
<dbReference type="GO" id="GO:0045454">
    <property type="term" value="P:cell redox homeostasis"/>
    <property type="evidence" value="ECO:0007669"/>
    <property type="project" value="TreeGrafter"/>
</dbReference>
<evidence type="ECO:0000313" key="11">
    <source>
        <dbReference type="Proteomes" id="UP000003460"/>
    </source>
</evidence>
<keyword evidence="7" id="KW-0732">Signal</keyword>
<dbReference type="Proteomes" id="UP000003460">
    <property type="component" value="Unassembled WGS sequence"/>
</dbReference>
<evidence type="ECO:0000256" key="7">
    <source>
        <dbReference type="SAM" id="SignalP"/>
    </source>
</evidence>
<keyword evidence="4 6" id="KW-1133">Transmembrane helix</keyword>
<dbReference type="InterPro" id="IPR036249">
    <property type="entry name" value="Thioredoxin-like_sf"/>
</dbReference>
<keyword evidence="5 6" id="KW-0472">Membrane</keyword>
<dbReference type="eggNOG" id="COG4232">
    <property type="taxonomic scope" value="Bacteria"/>
</dbReference>
<feature type="transmembrane region" description="Helical" evidence="6">
    <location>
        <begin position="432"/>
        <end position="455"/>
    </location>
</feature>
<evidence type="ECO:0000256" key="2">
    <source>
        <dbReference type="ARBA" id="ARBA00022692"/>
    </source>
</evidence>
<evidence type="ECO:0000256" key="5">
    <source>
        <dbReference type="ARBA" id="ARBA00023136"/>
    </source>
</evidence>
<organism evidence="10 11">
    <name type="scientific">Alloprevotella tannerae ATCC 51259</name>
    <dbReference type="NCBI Taxonomy" id="626522"/>
    <lineage>
        <taxon>Bacteria</taxon>
        <taxon>Pseudomonadati</taxon>
        <taxon>Bacteroidota</taxon>
        <taxon>Bacteroidia</taxon>
        <taxon>Bacteroidales</taxon>
        <taxon>Prevotellaceae</taxon>
        <taxon>Alloprevotella</taxon>
    </lineage>
</organism>
<name>C9LJN1_9BACT</name>
<gene>
    <name evidence="10" type="ORF">GCWU000325_02444</name>
</gene>
<feature type="transmembrane region" description="Helical" evidence="6">
    <location>
        <begin position="493"/>
        <end position="515"/>
    </location>
</feature>
<feature type="domain" description="Thiol:disulfide interchange protein DsbD N-terminal" evidence="9">
    <location>
        <begin position="29"/>
        <end position="144"/>
    </location>
</feature>
<dbReference type="InterPro" id="IPR028250">
    <property type="entry name" value="DsbDN"/>
</dbReference>
<dbReference type="SUPFAM" id="SSF52833">
    <property type="entry name" value="Thioredoxin-like"/>
    <property type="match status" value="1"/>
</dbReference>
<keyword evidence="11" id="KW-1185">Reference proteome</keyword>
<dbReference type="InterPro" id="IPR003834">
    <property type="entry name" value="Cyt_c_assmbl_TM_dom"/>
</dbReference>
<dbReference type="Gene3D" id="2.60.40.1250">
    <property type="entry name" value="Thiol:disulfide interchange protein DsbD, N-terminal domain"/>
    <property type="match status" value="1"/>
</dbReference>
<evidence type="ECO:0000256" key="4">
    <source>
        <dbReference type="ARBA" id="ARBA00022989"/>
    </source>
</evidence>
<feature type="transmembrane region" description="Helical" evidence="6">
    <location>
        <begin position="309"/>
        <end position="330"/>
    </location>
</feature>
<dbReference type="Pfam" id="PF02683">
    <property type="entry name" value="DsbD_TM"/>
    <property type="match status" value="1"/>
</dbReference>
<dbReference type="HOGENOM" id="CLU_015841_0_0_10"/>
<comment type="subcellular location">
    <subcellularLocation>
        <location evidence="1">Membrane</location>
        <topology evidence="1">Multi-pass membrane protein</topology>
    </subcellularLocation>
</comment>
<sequence>MIQAAMKKFFTLLTLVLLVATAAKAQVNFSVSYKRVNPTEVDVIFKATIAKGWHVYSTNIGEGGPTRASFGVDKADGAEPIGKLKPGPGVKNVQDEIFDMPVSYFENTCTFTQRVKLTKQDYQLKAYLKYGACNDQNCLPPMTVECKVAGKDGPTGAAADAAQAVADKEGQPKDTAAAAPAATEENAEGAPAAAVDVPQADSATVAKWYTPVIDQLQKYGNASSTAGRSLFYIFLMGILGGIVTLFTPCVWPIIPMTVSFFLHRSDDRRKAVREAIIYGISIVVIYVTLGLVISGLFGASALNSLSTNAVFNIIFCLMLLIFGASFLGGFEITLPSKWNNAVDSKASSTAGLLGIFLMAFTLTLVSFSCTAPIVGFLLVEASTSTGSAMAPAVGMVGFALALALPFTLFALFPTMMKKAPKSGSWMNMIKVVLGFVEIAFALKFLSVADLAYGWHILDREVFLSLWIILFAALGCYLFGWLRFPHDDVEDHTGVTRFFMGVISFAFAVYMVPGLWGAPCKAVSAFSPPISTQDFNLDPVKVEAKFRDYDAGMAYAKSVNKPVLLDFTGHGCVNCRKMELAVWHDPKVRDLLMKDYVLISLYVDEKAPLPENVEVQEDGKTTTLRTVGDKWSYLQRHKFGSNQQPLYVPVDNEGNPLNHTFSYKEDIDGYVKFLKEGIDRYKAK</sequence>
<protein>
    <submittedName>
        <fullName evidence="10">Cytochrome C biogenesis protein transmembrane region</fullName>
    </submittedName>
</protein>
<evidence type="ECO:0000256" key="3">
    <source>
        <dbReference type="ARBA" id="ARBA00022748"/>
    </source>
</evidence>
<feature type="chain" id="PRO_5002997190" evidence="7">
    <location>
        <begin position="26"/>
        <end position="683"/>
    </location>
</feature>
<evidence type="ECO:0000259" key="9">
    <source>
        <dbReference type="Pfam" id="PF11412"/>
    </source>
</evidence>
<dbReference type="PANTHER" id="PTHR32234">
    <property type="entry name" value="THIOL:DISULFIDE INTERCHANGE PROTEIN DSBD"/>
    <property type="match status" value="1"/>
</dbReference>
<keyword evidence="3" id="KW-0201">Cytochrome c-type biogenesis</keyword>
<feature type="transmembrane region" description="Helical" evidence="6">
    <location>
        <begin position="230"/>
        <end position="254"/>
    </location>
</feature>
<dbReference type="Gene3D" id="3.40.30.10">
    <property type="entry name" value="Glutaredoxin"/>
    <property type="match status" value="1"/>
</dbReference>
<keyword evidence="2 6" id="KW-0812">Transmembrane</keyword>
<feature type="transmembrane region" description="Helical" evidence="6">
    <location>
        <begin position="275"/>
        <end position="297"/>
    </location>
</feature>